<dbReference type="AlphaFoldDB" id="U5LE63"/>
<dbReference type="HOGENOM" id="CLU_115728_0_0_9"/>
<dbReference type="Proteomes" id="UP000017805">
    <property type="component" value="Chromosome"/>
</dbReference>
<gene>
    <name evidence="3" type="ORF">N288_19210</name>
</gene>
<keyword evidence="1" id="KW-1133">Transmembrane helix</keyword>
<reference evidence="3 4" key="1">
    <citation type="submission" date="2013-07" db="EMBL/GenBank/DDBJ databases">
        <title>Complete genome sequence of Bacillus infantis NRRL B-14911 that has potential to induce cardiac disease by antigenic mimicry.</title>
        <authorList>
            <person name="Massilamany C."/>
            <person name="Smith T.P.L."/>
            <person name="Loy J.D."/>
            <person name="Barletta R."/>
            <person name="Reddy J."/>
        </authorList>
    </citation>
    <scope>NUCLEOTIDE SEQUENCE [LARGE SCALE GENOMIC DNA]</scope>
    <source>
        <strain evidence="3 4">NRRL B-14911</strain>
    </source>
</reference>
<dbReference type="EMBL" id="CP006643">
    <property type="protein sequence ID" value="AGX05720.1"/>
    <property type="molecule type" value="Genomic_DNA"/>
</dbReference>
<proteinExistence type="predicted"/>
<evidence type="ECO:0000259" key="2">
    <source>
        <dbReference type="Pfam" id="PF18917"/>
    </source>
</evidence>
<accession>U5LE63</accession>
<feature type="domain" description="LiaI-LiaF-like transmembrane region" evidence="2">
    <location>
        <begin position="50"/>
        <end position="91"/>
    </location>
</feature>
<keyword evidence="4" id="KW-1185">Reference proteome</keyword>
<feature type="transmembrane region" description="Helical" evidence="1">
    <location>
        <begin position="77"/>
        <end position="95"/>
    </location>
</feature>
<feature type="transmembrane region" description="Helical" evidence="1">
    <location>
        <begin position="179"/>
        <end position="201"/>
    </location>
</feature>
<evidence type="ECO:0000256" key="1">
    <source>
        <dbReference type="SAM" id="Phobius"/>
    </source>
</evidence>
<feature type="transmembrane region" description="Helical" evidence="1">
    <location>
        <begin position="149"/>
        <end position="167"/>
    </location>
</feature>
<dbReference type="KEGG" id="bif:N288_19210"/>
<organism evidence="3 4">
    <name type="scientific">Bacillus infantis NRRL B-14911</name>
    <dbReference type="NCBI Taxonomy" id="1367477"/>
    <lineage>
        <taxon>Bacteria</taxon>
        <taxon>Bacillati</taxon>
        <taxon>Bacillota</taxon>
        <taxon>Bacilli</taxon>
        <taxon>Bacillales</taxon>
        <taxon>Bacillaceae</taxon>
        <taxon>Bacillus</taxon>
    </lineage>
</organism>
<dbReference type="InterPro" id="IPR043726">
    <property type="entry name" value="LiaI-LiaF-like_TM1"/>
</dbReference>
<dbReference type="PATRIC" id="fig|1367477.3.peg.3833"/>
<feature type="transmembrane region" description="Helical" evidence="1">
    <location>
        <begin position="102"/>
        <end position="119"/>
    </location>
</feature>
<dbReference type="STRING" id="1367477.N288_19210"/>
<feature type="transmembrane region" description="Helical" evidence="1">
    <location>
        <begin position="125"/>
        <end position="142"/>
    </location>
</feature>
<evidence type="ECO:0000313" key="3">
    <source>
        <dbReference type="EMBL" id="AGX05720.1"/>
    </source>
</evidence>
<feature type="transmembrane region" description="Helical" evidence="1">
    <location>
        <begin position="49"/>
        <end position="65"/>
    </location>
</feature>
<protein>
    <recommendedName>
        <fullName evidence="2">LiaI-LiaF-like transmembrane region domain-containing protein</fullName>
    </recommendedName>
</protein>
<name>U5LE63_9BACI</name>
<evidence type="ECO:0000313" key="4">
    <source>
        <dbReference type="Proteomes" id="UP000017805"/>
    </source>
</evidence>
<sequence length="205" mass="22748">MAQKKPAGAESLSPNYIYRQKGLLMYSTKNKAWIQVNLTGSGVKMKNQRIFPGIILIGFGAYFLMQRSNVQLFQDFYSWPTLLLIVGIAFLFQGYGARDYEAILPGVILAGFGLHFHIVSRLEVWPDHIGTFILIIALGFLLRAQKTGAGFVQGLLFLSISILLLFNDKAENILGPLGPGLSSILRFWPAALVLVGLYLLLSKKK</sequence>
<keyword evidence="1" id="KW-0472">Membrane</keyword>
<keyword evidence="1" id="KW-0812">Transmembrane</keyword>
<dbReference type="Pfam" id="PF18917">
    <property type="entry name" value="LiaI-LiaF-like_TM1"/>
    <property type="match status" value="1"/>
</dbReference>